<keyword evidence="2 6" id="KW-0378">Hydrolase</keyword>
<dbReference type="PANTHER" id="PTHR30480">
    <property type="entry name" value="BETA-HEXOSAMINIDASE-RELATED"/>
    <property type="match status" value="1"/>
</dbReference>
<evidence type="ECO:0000313" key="6">
    <source>
        <dbReference type="EMBL" id="MBE1553920.1"/>
    </source>
</evidence>
<keyword evidence="7" id="KW-1185">Reference proteome</keyword>
<keyword evidence="4" id="KW-0472">Membrane</keyword>
<dbReference type="Pfam" id="PF00933">
    <property type="entry name" value="Glyco_hydro_3"/>
    <property type="match status" value="1"/>
</dbReference>
<dbReference type="InterPro" id="IPR017853">
    <property type="entry name" value="GH"/>
</dbReference>
<evidence type="ECO:0000256" key="2">
    <source>
        <dbReference type="ARBA" id="ARBA00022801"/>
    </source>
</evidence>
<gene>
    <name evidence="6" type="ORF">H4683_000995</name>
</gene>
<feature type="domain" description="Glycoside hydrolase family 3 N-terminal" evidence="5">
    <location>
        <begin position="82"/>
        <end position="403"/>
    </location>
</feature>
<dbReference type="Gene3D" id="3.20.20.300">
    <property type="entry name" value="Glycoside hydrolase, family 3, N-terminal domain"/>
    <property type="match status" value="1"/>
</dbReference>
<dbReference type="InterPro" id="IPR019800">
    <property type="entry name" value="Glyco_hydro_3_AS"/>
</dbReference>
<protein>
    <submittedName>
        <fullName evidence="6">Beta-glucosidase-like glycosyl hydrolase</fullName>
    </submittedName>
</protein>
<dbReference type="InterPro" id="IPR036962">
    <property type="entry name" value="Glyco_hydro_3_N_sf"/>
</dbReference>
<dbReference type="EMBL" id="JADBEL010000004">
    <property type="protein sequence ID" value="MBE1553920.1"/>
    <property type="molecule type" value="Genomic_DNA"/>
</dbReference>
<keyword evidence="4" id="KW-0812">Transmembrane</keyword>
<organism evidence="6 7">
    <name type="scientific">Sporosarcina limicola</name>
    <dbReference type="NCBI Taxonomy" id="34101"/>
    <lineage>
        <taxon>Bacteria</taxon>
        <taxon>Bacillati</taxon>
        <taxon>Bacillota</taxon>
        <taxon>Bacilli</taxon>
        <taxon>Bacillales</taxon>
        <taxon>Caryophanaceae</taxon>
        <taxon>Sporosarcina</taxon>
    </lineage>
</organism>
<proteinExistence type="inferred from homology"/>
<dbReference type="Proteomes" id="UP000658225">
    <property type="component" value="Unassembled WGS sequence"/>
</dbReference>
<evidence type="ECO:0000313" key="7">
    <source>
        <dbReference type="Proteomes" id="UP000658225"/>
    </source>
</evidence>
<dbReference type="AlphaFoldDB" id="A0A927RC15"/>
<comment type="caution">
    <text evidence="6">The sequence shown here is derived from an EMBL/GenBank/DDBJ whole genome shotgun (WGS) entry which is preliminary data.</text>
</comment>
<dbReference type="InterPro" id="IPR001764">
    <property type="entry name" value="Glyco_hydro_3_N"/>
</dbReference>
<evidence type="ECO:0000256" key="1">
    <source>
        <dbReference type="ARBA" id="ARBA00005336"/>
    </source>
</evidence>
<evidence type="ECO:0000256" key="3">
    <source>
        <dbReference type="ARBA" id="ARBA00023295"/>
    </source>
</evidence>
<evidence type="ECO:0000259" key="5">
    <source>
        <dbReference type="Pfam" id="PF00933"/>
    </source>
</evidence>
<name>A0A927RC15_9BACL</name>
<dbReference type="GO" id="GO:0004553">
    <property type="term" value="F:hydrolase activity, hydrolyzing O-glycosyl compounds"/>
    <property type="evidence" value="ECO:0007669"/>
    <property type="project" value="InterPro"/>
</dbReference>
<dbReference type="GO" id="GO:0009254">
    <property type="term" value="P:peptidoglycan turnover"/>
    <property type="evidence" value="ECO:0007669"/>
    <property type="project" value="TreeGrafter"/>
</dbReference>
<keyword evidence="3" id="KW-0326">Glycosidase</keyword>
<evidence type="ECO:0000256" key="4">
    <source>
        <dbReference type="SAM" id="Phobius"/>
    </source>
</evidence>
<dbReference type="PROSITE" id="PS00775">
    <property type="entry name" value="GLYCOSYL_HYDROL_F3"/>
    <property type="match status" value="1"/>
</dbReference>
<feature type="transmembrane region" description="Helical" evidence="4">
    <location>
        <begin position="6"/>
        <end position="22"/>
    </location>
</feature>
<comment type="similarity">
    <text evidence="1">Belongs to the glycosyl hydrolase 3 family.</text>
</comment>
<dbReference type="GO" id="GO:0005975">
    <property type="term" value="P:carbohydrate metabolic process"/>
    <property type="evidence" value="ECO:0007669"/>
    <property type="project" value="InterPro"/>
</dbReference>
<dbReference type="InterPro" id="IPR050226">
    <property type="entry name" value="NagZ_Beta-hexosaminidase"/>
</dbReference>
<dbReference type="NCBIfam" id="NF003740">
    <property type="entry name" value="PRK05337.1"/>
    <property type="match status" value="1"/>
</dbReference>
<dbReference type="PANTHER" id="PTHR30480:SF16">
    <property type="entry name" value="GLYCOSIDE HYDROLASE FAMILY 3 DOMAIN PROTEIN"/>
    <property type="match status" value="1"/>
</dbReference>
<dbReference type="RefSeq" id="WP_338062394.1">
    <property type="nucleotide sequence ID" value="NZ_JADBEL010000004.1"/>
</dbReference>
<reference evidence="6" key="1">
    <citation type="submission" date="2020-10" db="EMBL/GenBank/DDBJ databases">
        <title>Genomic Encyclopedia of Type Strains, Phase IV (KMG-IV): sequencing the most valuable type-strain genomes for metagenomic binning, comparative biology and taxonomic classification.</title>
        <authorList>
            <person name="Goeker M."/>
        </authorList>
    </citation>
    <scope>NUCLEOTIDE SEQUENCE</scope>
    <source>
        <strain evidence="6">DSM 13886</strain>
    </source>
</reference>
<sequence>MVKKPIYLLVPIIIVLIVLLIFENRSKRNAGNSDVVEQTQNPRNEETLLNPDLIISSHETTTIDEFTEEQIIIDKIVSTMSLNEKIGQLMLAGIDGTAIDSNTKSLINDYKVGGLILYAENMSDTRQVVTFLSHIKSANSTNRLPLFLGVDQEGGQVSRLPKEVAKIPTNKIIGKINNPQFSFEVGAMLGEQVKAFGFNMDFAPVLDINSNPNNPVIGNRSFGKDEVVVSALGIQTMKGIQSQNVISVVKHFPGHGDTAVDSHFDLPQVNKNIDELQDLELIPFKQSIENGADVIMVAHILLPKIDAKFPSSLSKSIITDLLRNKLGFDGVVMTDDMTMRAITKHFDIGQAAVESVKAGSDIIMVAHDYEKVKAAVNALRIAVQGGEITEDRINTSVKRVIQLKRNYEMNDEKVEDVDINKVNDEARKVLKEYVK</sequence>
<dbReference type="SUPFAM" id="SSF51445">
    <property type="entry name" value="(Trans)glycosidases"/>
    <property type="match status" value="1"/>
</dbReference>
<accession>A0A927RC15</accession>
<keyword evidence="4" id="KW-1133">Transmembrane helix</keyword>